<reference evidence="12" key="1">
    <citation type="journal article" date="2019" name="Int. J. Syst. Evol. Microbiol.">
        <title>The Global Catalogue of Microorganisms (GCM) 10K type strain sequencing project: providing services to taxonomists for standard genome sequencing and annotation.</title>
        <authorList>
            <consortium name="The Broad Institute Genomics Platform"/>
            <consortium name="The Broad Institute Genome Sequencing Center for Infectious Disease"/>
            <person name="Wu L."/>
            <person name="Ma J."/>
        </authorList>
    </citation>
    <scope>NUCLEOTIDE SEQUENCE [LARGE SCALE GENOMIC DNA]</scope>
    <source>
        <strain evidence="12">TISTR 1571</strain>
    </source>
</reference>
<proteinExistence type="inferred from homology"/>
<dbReference type="EC" id="5.3.1.24" evidence="3 9"/>
<gene>
    <name evidence="9" type="primary">trpF</name>
    <name evidence="11" type="ORF">ACFSW4_03300</name>
</gene>
<evidence type="ECO:0000256" key="7">
    <source>
        <dbReference type="ARBA" id="ARBA00023141"/>
    </source>
</evidence>
<organism evidence="11 12">
    <name type="scientific">Piscibacillus salipiscarius</name>
    <dbReference type="NCBI Taxonomy" id="299480"/>
    <lineage>
        <taxon>Bacteria</taxon>
        <taxon>Bacillati</taxon>
        <taxon>Bacillota</taxon>
        <taxon>Bacilli</taxon>
        <taxon>Bacillales</taxon>
        <taxon>Bacillaceae</taxon>
        <taxon>Piscibacillus</taxon>
    </lineage>
</organism>
<dbReference type="Proteomes" id="UP001597452">
    <property type="component" value="Unassembled WGS sequence"/>
</dbReference>
<dbReference type="InterPro" id="IPR013785">
    <property type="entry name" value="Aldolase_TIM"/>
</dbReference>
<dbReference type="InterPro" id="IPR001240">
    <property type="entry name" value="PRAI_dom"/>
</dbReference>
<keyword evidence="7 9" id="KW-0057">Aromatic amino acid biosynthesis</keyword>
<comment type="catalytic activity">
    <reaction evidence="1 9">
        <text>N-(5-phospho-beta-D-ribosyl)anthranilate = 1-(2-carboxyphenylamino)-1-deoxy-D-ribulose 5-phosphate</text>
        <dbReference type="Rhea" id="RHEA:21540"/>
        <dbReference type="ChEBI" id="CHEBI:18277"/>
        <dbReference type="ChEBI" id="CHEBI:58613"/>
        <dbReference type="EC" id="5.3.1.24"/>
    </reaction>
</comment>
<comment type="pathway">
    <text evidence="2 9">Amino-acid biosynthesis; L-tryptophan biosynthesis; L-tryptophan from chorismate: step 3/5.</text>
</comment>
<dbReference type="HAMAP" id="MF_00135">
    <property type="entry name" value="PRAI"/>
    <property type="match status" value="1"/>
</dbReference>
<evidence type="ECO:0000256" key="8">
    <source>
        <dbReference type="ARBA" id="ARBA00023235"/>
    </source>
</evidence>
<name>A0ABW5Q7N4_9BACI</name>
<dbReference type="SUPFAM" id="SSF51366">
    <property type="entry name" value="Ribulose-phoshate binding barrel"/>
    <property type="match status" value="1"/>
</dbReference>
<evidence type="ECO:0000256" key="1">
    <source>
        <dbReference type="ARBA" id="ARBA00001164"/>
    </source>
</evidence>
<sequence>MTQVKICGIKKLNDAMFAANAGADAIGFVFAESKRRMSIEQAANIAMNIPDHVKKIGVFVNPSRIELEETYQQVGLDYVQLHGNESPEFCESLSLPFIKALRVSSDKDLRALKTYEKASYFLLDSATGPYQGGNGTTFGWELLKDQKINRSKLILAGGLNEDNVKTAINQSTPVMVDVSSGVETNGQKDPIKIKQFIQNVKERSTCHTHNL</sequence>
<dbReference type="Gene3D" id="3.20.20.70">
    <property type="entry name" value="Aldolase class I"/>
    <property type="match status" value="1"/>
</dbReference>
<evidence type="ECO:0000256" key="9">
    <source>
        <dbReference type="HAMAP-Rule" id="MF_00135"/>
    </source>
</evidence>
<evidence type="ECO:0000256" key="2">
    <source>
        <dbReference type="ARBA" id="ARBA00004664"/>
    </source>
</evidence>
<dbReference type="GO" id="GO:0004640">
    <property type="term" value="F:phosphoribosylanthranilate isomerase activity"/>
    <property type="evidence" value="ECO:0007669"/>
    <property type="project" value="UniProtKB-EC"/>
</dbReference>
<comment type="similarity">
    <text evidence="9">Belongs to the TrpF family.</text>
</comment>
<dbReference type="InterPro" id="IPR044643">
    <property type="entry name" value="TrpF_fam"/>
</dbReference>
<keyword evidence="12" id="KW-1185">Reference proteome</keyword>
<comment type="caution">
    <text evidence="11">The sequence shown here is derived from an EMBL/GenBank/DDBJ whole genome shotgun (WGS) entry which is preliminary data.</text>
</comment>
<dbReference type="NCBIfam" id="NF002300">
    <property type="entry name" value="PRK01222.1-7"/>
    <property type="match status" value="1"/>
</dbReference>
<dbReference type="NCBIfam" id="NF002298">
    <property type="entry name" value="PRK01222.1-4"/>
    <property type="match status" value="1"/>
</dbReference>
<keyword evidence="8 9" id="KW-0413">Isomerase</keyword>
<dbReference type="RefSeq" id="WP_054752075.1">
    <property type="nucleotide sequence ID" value="NZ_JBHUMZ010000011.1"/>
</dbReference>
<protein>
    <recommendedName>
        <fullName evidence="4 9">N-(5'-phosphoribosyl)anthranilate isomerase</fullName>
        <shortName evidence="9">PRAI</shortName>
        <ecNumber evidence="3 9">5.3.1.24</ecNumber>
    </recommendedName>
</protein>
<evidence type="ECO:0000256" key="5">
    <source>
        <dbReference type="ARBA" id="ARBA00022605"/>
    </source>
</evidence>
<dbReference type="PANTHER" id="PTHR42894">
    <property type="entry name" value="N-(5'-PHOSPHORIBOSYL)ANTHRANILATE ISOMERASE"/>
    <property type="match status" value="1"/>
</dbReference>
<dbReference type="Pfam" id="PF00697">
    <property type="entry name" value="PRAI"/>
    <property type="match status" value="1"/>
</dbReference>
<dbReference type="PANTHER" id="PTHR42894:SF1">
    <property type="entry name" value="N-(5'-PHOSPHORIBOSYL)ANTHRANILATE ISOMERASE"/>
    <property type="match status" value="1"/>
</dbReference>
<keyword evidence="6 9" id="KW-0822">Tryptophan biosynthesis</keyword>
<evidence type="ECO:0000256" key="3">
    <source>
        <dbReference type="ARBA" id="ARBA00012572"/>
    </source>
</evidence>
<dbReference type="CDD" id="cd00405">
    <property type="entry name" value="PRAI"/>
    <property type="match status" value="1"/>
</dbReference>
<keyword evidence="5 9" id="KW-0028">Amino-acid biosynthesis</keyword>
<evidence type="ECO:0000256" key="6">
    <source>
        <dbReference type="ARBA" id="ARBA00022822"/>
    </source>
</evidence>
<accession>A0ABW5Q7N4</accession>
<evidence type="ECO:0000313" key="12">
    <source>
        <dbReference type="Proteomes" id="UP001597452"/>
    </source>
</evidence>
<evidence type="ECO:0000313" key="11">
    <source>
        <dbReference type="EMBL" id="MFD2637903.1"/>
    </source>
</evidence>
<dbReference type="EMBL" id="JBHUMZ010000011">
    <property type="protein sequence ID" value="MFD2637903.1"/>
    <property type="molecule type" value="Genomic_DNA"/>
</dbReference>
<dbReference type="InterPro" id="IPR011060">
    <property type="entry name" value="RibuloseP-bd_barrel"/>
</dbReference>
<evidence type="ECO:0000259" key="10">
    <source>
        <dbReference type="Pfam" id="PF00697"/>
    </source>
</evidence>
<feature type="domain" description="N-(5'phosphoribosyl) anthranilate isomerase (PRAI)" evidence="10">
    <location>
        <begin position="4"/>
        <end position="199"/>
    </location>
</feature>
<evidence type="ECO:0000256" key="4">
    <source>
        <dbReference type="ARBA" id="ARBA00022272"/>
    </source>
</evidence>